<organism evidence="2 3">
    <name type="scientific">Candidatus Blackburnbacteria bacterium RIFCSPLOWO2_01_FULL_40_20</name>
    <dbReference type="NCBI Taxonomy" id="1797519"/>
    <lineage>
        <taxon>Bacteria</taxon>
        <taxon>Candidatus Blackburniibacteriota</taxon>
    </lineage>
</organism>
<feature type="transmembrane region" description="Helical" evidence="1">
    <location>
        <begin position="293"/>
        <end position="310"/>
    </location>
</feature>
<keyword evidence="1" id="KW-1133">Transmembrane helix</keyword>
<dbReference type="AlphaFoldDB" id="A0A1G1VCM1"/>
<feature type="transmembrane region" description="Helical" evidence="1">
    <location>
        <begin position="151"/>
        <end position="181"/>
    </location>
</feature>
<protein>
    <recommendedName>
        <fullName evidence="4">Glycosyltransferase RgtA/B/C/D-like domain-containing protein</fullName>
    </recommendedName>
</protein>
<evidence type="ECO:0008006" key="4">
    <source>
        <dbReference type="Google" id="ProtNLM"/>
    </source>
</evidence>
<keyword evidence="1" id="KW-0472">Membrane</keyword>
<comment type="caution">
    <text evidence="2">The sequence shown here is derived from an EMBL/GenBank/DDBJ whole genome shotgun (WGS) entry which is preliminary data.</text>
</comment>
<dbReference type="Proteomes" id="UP000178659">
    <property type="component" value="Unassembled WGS sequence"/>
</dbReference>
<name>A0A1G1VCM1_9BACT</name>
<feature type="transmembrane region" description="Helical" evidence="1">
    <location>
        <begin position="263"/>
        <end position="286"/>
    </location>
</feature>
<proteinExistence type="predicted"/>
<feature type="transmembrane region" description="Helical" evidence="1">
    <location>
        <begin position="113"/>
        <end position="131"/>
    </location>
</feature>
<evidence type="ECO:0000313" key="2">
    <source>
        <dbReference type="EMBL" id="OGY13017.1"/>
    </source>
</evidence>
<evidence type="ECO:0000256" key="1">
    <source>
        <dbReference type="SAM" id="Phobius"/>
    </source>
</evidence>
<accession>A0A1G1VCM1</accession>
<keyword evidence="1" id="KW-0812">Transmembrane</keyword>
<feature type="transmembrane region" description="Helical" evidence="1">
    <location>
        <begin position="193"/>
        <end position="218"/>
    </location>
</feature>
<gene>
    <name evidence="2" type="ORF">A3A77_01735</name>
</gene>
<dbReference type="EMBL" id="MHCC01000022">
    <property type="protein sequence ID" value="OGY13017.1"/>
    <property type="molecule type" value="Genomic_DNA"/>
</dbReference>
<reference evidence="2 3" key="1">
    <citation type="journal article" date="2016" name="Nat. Commun.">
        <title>Thousands of microbial genomes shed light on interconnected biogeochemical processes in an aquifer system.</title>
        <authorList>
            <person name="Anantharaman K."/>
            <person name="Brown C.T."/>
            <person name="Hug L.A."/>
            <person name="Sharon I."/>
            <person name="Castelle C.J."/>
            <person name="Probst A.J."/>
            <person name="Thomas B.C."/>
            <person name="Singh A."/>
            <person name="Wilkins M.J."/>
            <person name="Karaoz U."/>
            <person name="Brodie E.L."/>
            <person name="Williams K.H."/>
            <person name="Hubbard S.S."/>
            <person name="Banfield J.F."/>
        </authorList>
    </citation>
    <scope>NUCLEOTIDE SEQUENCE [LARGE SCALE GENOMIC DNA]</scope>
</reference>
<sequence>MFFLLFAALATLVLGLKESYLGKQFDHTSPYFSWIWANFDGRHYLNIAVLGYRNFDFAFFPLYPSIISLLGYVFPIPHLYLGIGVSFASYFVAMIMIYKIVKIDYKNSIAKSTLLFLSFFPLAFFYNSVYPDSIFLLLTTLSFYCARKKRWVLAGIVGGLSVFTRISGLSLLPALAVEWYIQNNGSQTNFKKIVLKFSNSLLITLSLTLLGLVAYMVYLRINFGDWFLFQKSMSAWNQQGIIFPPQVVYRYLKIFFLVDKSLLVYWVAVLEFTSFVFYILLSMYVLRKVRFSYGVFSIILLLMVTFTGTFAGTPRYMLHLFPGFIAMALIFEKRTLLRRITIIVFFVLGAILTGLFTRGYFVT</sequence>
<feature type="transmembrane region" description="Helical" evidence="1">
    <location>
        <begin position="343"/>
        <end position="361"/>
    </location>
</feature>
<feature type="transmembrane region" description="Helical" evidence="1">
    <location>
        <begin position="80"/>
        <end position="101"/>
    </location>
</feature>
<evidence type="ECO:0000313" key="3">
    <source>
        <dbReference type="Proteomes" id="UP000178659"/>
    </source>
</evidence>